<dbReference type="PANTHER" id="PTHR36072:SF2">
    <property type="entry name" value="OS01G0531000 PROTEIN"/>
    <property type="match status" value="1"/>
</dbReference>
<dbReference type="AlphaFoldDB" id="I3SUY6"/>
<proteinExistence type="evidence at transcript level"/>
<evidence type="ECO:0000256" key="1">
    <source>
        <dbReference type="SAM" id="MobiDB-lite"/>
    </source>
</evidence>
<name>I3SUY6_LOTJA</name>
<sequence>MTSENLSSFFFLNFCTETRAFPILQHSVSPFPIWCSTKFPINRTAFNMGKRGGAKNSSHLGSRSQNNPISLREEATGKIQTKPASNIKSNLRVDHLKKLAVWATNDTPILSLGAFYGQHLATVAEAAGVPPDSSLTTCQRCETVLHPGFNSTVRIEKSRSKVRHRHKSGNISQNNIVYTCNFCLHKNLKKGTPKGHLKGICPSKEKPSLELTPRRPITHESSKFEKGIVSKDEANEIDVFASRVAAKDVALVDGLPTPSCSSTPTLSEGKKRMGNSSTSKKAIETASLSAKVEGKPLSTASKRRRKSWISLKDIAKGKEHDNNQVANLTIPFFL</sequence>
<dbReference type="PANTHER" id="PTHR36072">
    <property type="entry name" value="OS01G0541600 PROTEIN"/>
    <property type="match status" value="1"/>
</dbReference>
<dbReference type="Pfam" id="PF04032">
    <property type="entry name" value="Rpr2"/>
    <property type="match status" value="1"/>
</dbReference>
<dbReference type="InterPro" id="IPR007175">
    <property type="entry name" value="Rpr2/Snm1/Rpp21"/>
</dbReference>
<protein>
    <submittedName>
        <fullName evidence="2">Uncharacterized protein</fullName>
    </submittedName>
</protein>
<accession>I3SUY6</accession>
<dbReference type="GO" id="GO:0006396">
    <property type="term" value="P:RNA processing"/>
    <property type="evidence" value="ECO:0007669"/>
    <property type="project" value="InterPro"/>
</dbReference>
<organism evidence="2">
    <name type="scientific">Lotus japonicus</name>
    <name type="common">Lotus corniculatus var. japonicus</name>
    <dbReference type="NCBI Taxonomy" id="34305"/>
    <lineage>
        <taxon>Eukaryota</taxon>
        <taxon>Viridiplantae</taxon>
        <taxon>Streptophyta</taxon>
        <taxon>Embryophyta</taxon>
        <taxon>Tracheophyta</taxon>
        <taxon>Spermatophyta</taxon>
        <taxon>Magnoliopsida</taxon>
        <taxon>eudicotyledons</taxon>
        <taxon>Gunneridae</taxon>
        <taxon>Pentapetalae</taxon>
        <taxon>rosids</taxon>
        <taxon>fabids</taxon>
        <taxon>Fabales</taxon>
        <taxon>Fabaceae</taxon>
        <taxon>Papilionoideae</taxon>
        <taxon>50 kb inversion clade</taxon>
        <taxon>NPAAA clade</taxon>
        <taxon>Hologalegina</taxon>
        <taxon>robinioid clade</taxon>
        <taxon>Loteae</taxon>
        <taxon>Lotus</taxon>
    </lineage>
</organism>
<feature type="region of interest" description="Disordered" evidence="1">
    <location>
        <begin position="260"/>
        <end position="282"/>
    </location>
</feature>
<evidence type="ECO:0000313" key="2">
    <source>
        <dbReference type="EMBL" id="AFK44078.1"/>
    </source>
</evidence>
<reference evidence="2" key="1">
    <citation type="submission" date="2012-05" db="EMBL/GenBank/DDBJ databases">
        <authorList>
            <person name="Krishnakumar V."/>
            <person name="Cheung F."/>
            <person name="Xiao Y."/>
            <person name="Chan A."/>
            <person name="Moskal W.A."/>
            <person name="Town C.D."/>
        </authorList>
    </citation>
    <scope>NUCLEOTIDE SEQUENCE</scope>
</reference>
<dbReference type="Gene3D" id="6.20.50.20">
    <property type="match status" value="1"/>
</dbReference>
<dbReference type="EMBL" id="BT144284">
    <property type="protein sequence ID" value="AFK44078.1"/>
    <property type="molecule type" value="mRNA"/>
</dbReference>